<accession>A0A9P0VN11</accession>
<dbReference type="AlphaFoldDB" id="A0A9P0VN11"/>
<comment type="caution">
    <text evidence="1">The sequence shown here is derived from an EMBL/GenBank/DDBJ whole genome shotgun (WGS) entry which is preliminary data.</text>
</comment>
<sequence>MHEIYFVSLRSFSSNSSESKFHPLLLTIITCAIKTVGLKVSKQSMVRLSLSITVGLWLLTTFLDLLSDALGDSLNPHTVFFSLHTFEPKLFSNPGGGSM</sequence>
<name>A0A9P0VN11_CUSEU</name>
<protein>
    <submittedName>
        <fullName evidence="1">Uncharacterized protein</fullName>
    </submittedName>
</protein>
<evidence type="ECO:0000313" key="2">
    <source>
        <dbReference type="Proteomes" id="UP001152484"/>
    </source>
</evidence>
<proteinExistence type="predicted"/>
<gene>
    <name evidence="1" type="ORF">CEURO_LOCUS93</name>
</gene>
<organism evidence="1 2">
    <name type="scientific">Cuscuta europaea</name>
    <name type="common">European dodder</name>
    <dbReference type="NCBI Taxonomy" id="41803"/>
    <lineage>
        <taxon>Eukaryota</taxon>
        <taxon>Viridiplantae</taxon>
        <taxon>Streptophyta</taxon>
        <taxon>Embryophyta</taxon>
        <taxon>Tracheophyta</taxon>
        <taxon>Spermatophyta</taxon>
        <taxon>Magnoliopsida</taxon>
        <taxon>eudicotyledons</taxon>
        <taxon>Gunneridae</taxon>
        <taxon>Pentapetalae</taxon>
        <taxon>asterids</taxon>
        <taxon>lamiids</taxon>
        <taxon>Solanales</taxon>
        <taxon>Convolvulaceae</taxon>
        <taxon>Cuscuteae</taxon>
        <taxon>Cuscuta</taxon>
        <taxon>Cuscuta subgen. Cuscuta</taxon>
    </lineage>
</organism>
<reference evidence="1" key="1">
    <citation type="submission" date="2022-07" db="EMBL/GenBank/DDBJ databases">
        <authorList>
            <person name="Macas J."/>
            <person name="Novak P."/>
            <person name="Neumann P."/>
        </authorList>
    </citation>
    <scope>NUCLEOTIDE SEQUENCE</scope>
</reference>
<dbReference type="EMBL" id="CAMAPE010000001">
    <property type="protein sequence ID" value="CAH9050604.1"/>
    <property type="molecule type" value="Genomic_DNA"/>
</dbReference>
<keyword evidence="2" id="KW-1185">Reference proteome</keyword>
<evidence type="ECO:0000313" key="1">
    <source>
        <dbReference type="EMBL" id="CAH9050604.1"/>
    </source>
</evidence>
<dbReference type="Proteomes" id="UP001152484">
    <property type="component" value="Unassembled WGS sequence"/>
</dbReference>